<reference evidence="2 3" key="1">
    <citation type="journal article" date="2017" name="Int. J. Syst. Evol. Microbiol.">
        <title>Jeotgalibaca porci sp. nov. and Jeotgalibaca arthritidis sp. nov., isolated from pigs, and emended description of the genus Jeotgalibaca.</title>
        <authorList>
            <person name="Zamora L."/>
            <person name="Perez-Sancho M."/>
            <person name="Dominguez L."/>
            <person name="Fernandez-Garayzabal J.F."/>
            <person name="Vela A.I."/>
        </authorList>
    </citation>
    <scope>NUCLEOTIDE SEQUENCE [LARGE SCALE GENOMIC DNA]</scope>
    <source>
        <strain evidence="2 3">CECT 9157</strain>
    </source>
</reference>
<gene>
    <name evidence="2" type="ORF">G7057_04515</name>
</gene>
<accession>A0A6G7K9C2</accession>
<evidence type="ECO:0000259" key="1">
    <source>
        <dbReference type="Pfam" id="PF00462"/>
    </source>
</evidence>
<dbReference type="RefSeq" id="WP_076768135.1">
    <property type="nucleotide sequence ID" value="NZ_CP049740.1"/>
</dbReference>
<dbReference type="GO" id="GO:0045454">
    <property type="term" value="P:cell redox homeostasis"/>
    <property type="evidence" value="ECO:0007669"/>
    <property type="project" value="TreeGrafter"/>
</dbReference>
<evidence type="ECO:0000313" key="3">
    <source>
        <dbReference type="Proteomes" id="UP000501451"/>
    </source>
</evidence>
<keyword evidence="3" id="KW-1185">Reference proteome</keyword>
<protein>
    <submittedName>
        <fullName evidence="2">Glutaredoxin family protein</fullName>
    </submittedName>
</protein>
<dbReference type="PANTHER" id="PTHR34386:SF1">
    <property type="entry name" value="GLUTAREDOXIN-LIKE PROTEIN NRDH"/>
    <property type="match status" value="1"/>
</dbReference>
<dbReference type="Gene3D" id="3.40.30.10">
    <property type="entry name" value="Glutaredoxin"/>
    <property type="match status" value="1"/>
</dbReference>
<dbReference type="Proteomes" id="UP000501451">
    <property type="component" value="Chromosome"/>
</dbReference>
<dbReference type="AlphaFoldDB" id="A0A6G7K9C2"/>
<dbReference type="InterPro" id="IPR051548">
    <property type="entry name" value="Grx-like_ET"/>
</dbReference>
<dbReference type="CDD" id="cd02976">
    <property type="entry name" value="NrdH"/>
    <property type="match status" value="1"/>
</dbReference>
<dbReference type="InterPro" id="IPR002109">
    <property type="entry name" value="Glutaredoxin"/>
</dbReference>
<name>A0A6G7K9C2_9LACT</name>
<dbReference type="KEGG" id="jar:G7057_04515"/>
<dbReference type="InterPro" id="IPR036249">
    <property type="entry name" value="Thioredoxin-like_sf"/>
</dbReference>
<feature type="domain" description="Glutaredoxin" evidence="1">
    <location>
        <begin position="3"/>
        <end position="54"/>
    </location>
</feature>
<dbReference type="PROSITE" id="PS51354">
    <property type="entry name" value="GLUTAREDOXIN_2"/>
    <property type="match status" value="1"/>
</dbReference>
<organism evidence="2 3">
    <name type="scientific">Jeotgalibaca arthritidis</name>
    <dbReference type="NCBI Taxonomy" id="1868794"/>
    <lineage>
        <taxon>Bacteria</taxon>
        <taxon>Bacillati</taxon>
        <taxon>Bacillota</taxon>
        <taxon>Bacilli</taxon>
        <taxon>Lactobacillales</taxon>
        <taxon>Carnobacteriaceae</taxon>
        <taxon>Jeotgalibaca</taxon>
    </lineage>
</organism>
<dbReference type="SUPFAM" id="SSF52833">
    <property type="entry name" value="Thioredoxin-like"/>
    <property type="match status" value="1"/>
</dbReference>
<dbReference type="GO" id="GO:0009055">
    <property type="term" value="F:electron transfer activity"/>
    <property type="evidence" value="ECO:0007669"/>
    <property type="project" value="TreeGrafter"/>
</dbReference>
<proteinExistence type="predicted"/>
<evidence type="ECO:0000313" key="2">
    <source>
        <dbReference type="EMBL" id="QII81811.1"/>
    </source>
</evidence>
<dbReference type="Pfam" id="PF00462">
    <property type="entry name" value="Glutaredoxin"/>
    <property type="match status" value="1"/>
</dbReference>
<sequence>MEVSLYTKNNCGMCKNTKRYLKMVGVPFVEKNIEENETYMDEARETGFTTLPIIKTAEDVFSGHQPDKLEALFGSL</sequence>
<dbReference type="EMBL" id="CP049740">
    <property type="protein sequence ID" value="QII81811.1"/>
    <property type="molecule type" value="Genomic_DNA"/>
</dbReference>
<dbReference type="PANTHER" id="PTHR34386">
    <property type="entry name" value="GLUTAREDOXIN"/>
    <property type="match status" value="1"/>
</dbReference>